<feature type="short sequence motif" description="Q motif" evidence="11">
    <location>
        <begin position="10"/>
        <end position="38"/>
    </location>
</feature>
<keyword evidence="5 10" id="KW-0347">Helicase</keyword>
<dbReference type="STRING" id="64971.SAMN05421831_102285"/>
<dbReference type="PROSITE" id="PS51194">
    <property type="entry name" value="HELICASE_CTER"/>
    <property type="match status" value="1"/>
</dbReference>
<feature type="domain" description="Helicase C-terminal" evidence="14">
    <location>
        <begin position="238"/>
        <end position="383"/>
    </location>
</feature>
<dbReference type="GO" id="GO:0006401">
    <property type="term" value="P:RNA catabolic process"/>
    <property type="evidence" value="ECO:0007669"/>
    <property type="project" value="UniProtKB-UniRule"/>
</dbReference>
<proteinExistence type="inferred from homology"/>
<dbReference type="GO" id="GO:0033592">
    <property type="term" value="F:RNA strand annealing activity"/>
    <property type="evidence" value="ECO:0007669"/>
    <property type="project" value="TreeGrafter"/>
</dbReference>
<dbReference type="InterPro" id="IPR014001">
    <property type="entry name" value="Helicase_ATP-bd"/>
</dbReference>
<dbReference type="SMART" id="SM00490">
    <property type="entry name" value="HELICc"/>
    <property type="match status" value="1"/>
</dbReference>
<dbReference type="CDD" id="cd00268">
    <property type="entry name" value="DEADc"/>
    <property type="match status" value="1"/>
</dbReference>
<dbReference type="CDD" id="cd12499">
    <property type="entry name" value="RRM_EcCsdA_like"/>
    <property type="match status" value="1"/>
</dbReference>
<dbReference type="GO" id="GO:0005829">
    <property type="term" value="C:cytosol"/>
    <property type="evidence" value="ECO:0007669"/>
    <property type="project" value="TreeGrafter"/>
</dbReference>
<dbReference type="InterPro" id="IPR012677">
    <property type="entry name" value="Nucleotide-bd_a/b_plait_sf"/>
</dbReference>
<comment type="catalytic activity">
    <reaction evidence="9 10">
        <text>ATP + H2O = ADP + phosphate + H(+)</text>
        <dbReference type="Rhea" id="RHEA:13065"/>
        <dbReference type="ChEBI" id="CHEBI:15377"/>
        <dbReference type="ChEBI" id="CHEBI:15378"/>
        <dbReference type="ChEBI" id="CHEBI:30616"/>
        <dbReference type="ChEBI" id="CHEBI:43474"/>
        <dbReference type="ChEBI" id="CHEBI:456216"/>
        <dbReference type="EC" id="3.6.4.13"/>
    </reaction>
</comment>
<dbReference type="PANTHER" id="PTHR47963">
    <property type="entry name" value="DEAD-BOX ATP-DEPENDENT RNA HELICASE 47, MITOCHONDRIAL"/>
    <property type="match status" value="1"/>
</dbReference>
<dbReference type="GO" id="GO:0005524">
    <property type="term" value="F:ATP binding"/>
    <property type="evidence" value="ECO:0007669"/>
    <property type="project" value="UniProtKB-UniRule"/>
</dbReference>
<dbReference type="InterPro" id="IPR014014">
    <property type="entry name" value="RNA_helicase_DEAD_Q_motif"/>
</dbReference>
<dbReference type="InterPro" id="IPR001650">
    <property type="entry name" value="Helicase_C-like"/>
</dbReference>
<evidence type="ECO:0000256" key="7">
    <source>
        <dbReference type="ARBA" id="ARBA00022884"/>
    </source>
</evidence>
<keyword evidence="7 10" id="KW-0694">RNA-binding</keyword>
<evidence type="ECO:0000256" key="9">
    <source>
        <dbReference type="ARBA" id="ARBA00047984"/>
    </source>
</evidence>
<evidence type="ECO:0000256" key="10">
    <source>
        <dbReference type="HAMAP-Rule" id="MF_00964"/>
    </source>
</evidence>
<dbReference type="CDD" id="cd18787">
    <property type="entry name" value="SF2_C_DEAD"/>
    <property type="match status" value="1"/>
</dbReference>
<feature type="domain" description="DEAD-box RNA helicase Q" evidence="15">
    <location>
        <begin position="10"/>
        <end position="38"/>
    </location>
</feature>
<dbReference type="EC" id="3.6.4.13" evidence="10"/>
<evidence type="ECO:0000256" key="8">
    <source>
        <dbReference type="ARBA" id="ARBA00023016"/>
    </source>
</evidence>
<accession>A0A1H6QWS2</accession>
<dbReference type="InterPro" id="IPR057325">
    <property type="entry name" value="DeaD_dimer"/>
</dbReference>
<dbReference type="Gene3D" id="3.30.70.330">
    <property type="match status" value="1"/>
</dbReference>
<evidence type="ECO:0000259" key="15">
    <source>
        <dbReference type="PROSITE" id="PS51195"/>
    </source>
</evidence>
<dbReference type="Pfam" id="PF03880">
    <property type="entry name" value="DbpA"/>
    <property type="match status" value="1"/>
</dbReference>
<dbReference type="SUPFAM" id="SSF52540">
    <property type="entry name" value="P-loop containing nucleoside triphosphate hydrolases"/>
    <property type="match status" value="1"/>
</dbReference>
<feature type="domain" description="Helicase ATP-binding" evidence="13">
    <location>
        <begin position="41"/>
        <end position="212"/>
    </location>
</feature>
<evidence type="ECO:0000256" key="11">
    <source>
        <dbReference type="PROSITE-ProRule" id="PRU00552"/>
    </source>
</evidence>
<keyword evidence="4 10" id="KW-0378">Hydrolase</keyword>
<dbReference type="FunFam" id="3.30.70.330:FF:000068">
    <property type="entry name" value="ATP-dependent RNA helicase DeaD"/>
    <property type="match status" value="1"/>
</dbReference>
<evidence type="ECO:0000256" key="12">
    <source>
        <dbReference type="SAM" id="MobiDB-lite"/>
    </source>
</evidence>
<dbReference type="GO" id="GO:0005840">
    <property type="term" value="C:ribosome"/>
    <property type="evidence" value="ECO:0007669"/>
    <property type="project" value="TreeGrafter"/>
</dbReference>
<protein>
    <recommendedName>
        <fullName evidence="10">ATP-dependent RNA helicase DeaD</fullName>
        <ecNumber evidence="10">3.6.4.13</ecNumber>
    </recommendedName>
    <alternativeName>
        <fullName evidence="10">Cold-shock DEAD box protein A</fullName>
    </alternativeName>
</protein>
<keyword evidence="3 10" id="KW-0547">Nucleotide-binding</keyword>
<evidence type="ECO:0000313" key="16">
    <source>
        <dbReference type="EMBL" id="SEI48228.1"/>
    </source>
</evidence>
<dbReference type="GO" id="GO:0000027">
    <property type="term" value="P:ribosomal large subunit assembly"/>
    <property type="evidence" value="ECO:0007669"/>
    <property type="project" value="UniProtKB-UniRule"/>
</dbReference>
<dbReference type="PROSITE" id="PS51192">
    <property type="entry name" value="HELICASE_ATP_BIND_1"/>
    <property type="match status" value="1"/>
</dbReference>
<keyword evidence="2 10" id="KW-0963">Cytoplasm</keyword>
<dbReference type="Pfam" id="PF25399">
    <property type="entry name" value="DeaD_dimer"/>
    <property type="match status" value="1"/>
</dbReference>
<evidence type="ECO:0000259" key="14">
    <source>
        <dbReference type="PROSITE" id="PS51194"/>
    </source>
</evidence>
<dbReference type="HAMAP" id="MF_00964">
    <property type="entry name" value="DEAD_helicase_DeaD"/>
    <property type="match status" value="1"/>
</dbReference>
<dbReference type="InterPro" id="IPR005580">
    <property type="entry name" value="DbpA/CsdA_RNA-bd_dom"/>
</dbReference>
<evidence type="ECO:0000259" key="13">
    <source>
        <dbReference type="PROSITE" id="PS51192"/>
    </source>
</evidence>
<dbReference type="FunFam" id="3.40.50.300:FF:000108">
    <property type="entry name" value="ATP-dependent RNA helicase RhlE"/>
    <property type="match status" value="1"/>
</dbReference>
<dbReference type="InterPro" id="IPR044742">
    <property type="entry name" value="DEAD/DEAH_RhlB"/>
</dbReference>
<organism evidence="16 17">
    <name type="scientific">Allopseudospirillum japonicum</name>
    <dbReference type="NCBI Taxonomy" id="64971"/>
    <lineage>
        <taxon>Bacteria</taxon>
        <taxon>Pseudomonadati</taxon>
        <taxon>Pseudomonadota</taxon>
        <taxon>Gammaproteobacteria</taxon>
        <taxon>Oceanospirillales</taxon>
        <taxon>Oceanospirillaceae</taxon>
        <taxon>Allopseudospirillum</taxon>
    </lineage>
</organism>
<evidence type="ECO:0000256" key="1">
    <source>
        <dbReference type="ARBA" id="ARBA00004496"/>
    </source>
</evidence>
<dbReference type="InterPro" id="IPR028618">
    <property type="entry name" value="DEAD_helicase_DeaD"/>
</dbReference>
<dbReference type="GO" id="GO:0070417">
    <property type="term" value="P:cellular response to cold"/>
    <property type="evidence" value="ECO:0007669"/>
    <property type="project" value="InterPro"/>
</dbReference>
<feature type="compositionally biased region" description="Basic and acidic residues" evidence="12">
    <location>
        <begin position="446"/>
        <end position="482"/>
    </location>
</feature>
<feature type="region of interest" description="Disordered" evidence="12">
    <location>
        <begin position="443"/>
        <end position="482"/>
    </location>
</feature>
<dbReference type="PROSITE" id="PS51195">
    <property type="entry name" value="Q_MOTIF"/>
    <property type="match status" value="1"/>
</dbReference>
<dbReference type="PANTHER" id="PTHR47963:SF8">
    <property type="entry name" value="ATP-DEPENDENT RNA HELICASE DEAD"/>
    <property type="match status" value="1"/>
</dbReference>
<name>A0A1H6QWS2_9GAMM</name>
<dbReference type="AlphaFoldDB" id="A0A1H6QWS2"/>
<keyword evidence="6 10" id="KW-0067">ATP-binding</keyword>
<feature type="region of interest" description="Disordered" evidence="12">
    <location>
        <begin position="562"/>
        <end position="583"/>
    </location>
</feature>
<evidence type="ECO:0000256" key="3">
    <source>
        <dbReference type="ARBA" id="ARBA00022741"/>
    </source>
</evidence>
<dbReference type="Pfam" id="PF00270">
    <property type="entry name" value="DEAD"/>
    <property type="match status" value="1"/>
</dbReference>
<comment type="subcellular location">
    <subcellularLocation>
        <location evidence="1 10">Cytoplasm</location>
    </subcellularLocation>
</comment>
<dbReference type="InterPro" id="IPR050547">
    <property type="entry name" value="DEAD_box_RNA_helicases"/>
</dbReference>
<dbReference type="SMART" id="SM00487">
    <property type="entry name" value="DEXDc"/>
    <property type="match status" value="1"/>
</dbReference>
<evidence type="ECO:0000256" key="6">
    <source>
        <dbReference type="ARBA" id="ARBA00022840"/>
    </source>
</evidence>
<keyword evidence="17" id="KW-1185">Reference proteome</keyword>
<evidence type="ECO:0000256" key="2">
    <source>
        <dbReference type="ARBA" id="ARBA00022490"/>
    </source>
</evidence>
<evidence type="ECO:0000256" key="4">
    <source>
        <dbReference type="ARBA" id="ARBA00022801"/>
    </source>
</evidence>
<reference evidence="17" key="1">
    <citation type="submission" date="2016-10" db="EMBL/GenBank/DDBJ databases">
        <authorList>
            <person name="Varghese N."/>
            <person name="Submissions S."/>
        </authorList>
    </citation>
    <scope>NUCLEOTIDE SEQUENCE [LARGE SCALE GENOMIC DNA]</scope>
    <source>
        <strain evidence="17">DSM 7165</strain>
    </source>
</reference>
<dbReference type="InterPro" id="IPR034415">
    <property type="entry name" value="CsdA_RRM"/>
</dbReference>
<feature type="compositionally biased region" description="Basic residues" evidence="12">
    <location>
        <begin position="574"/>
        <end position="583"/>
    </location>
</feature>
<evidence type="ECO:0000313" key="17">
    <source>
        <dbReference type="Proteomes" id="UP000242999"/>
    </source>
</evidence>
<dbReference type="GO" id="GO:0016887">
    <property type="term" value="F:ATP hydrolysis activity"/>
    <property type="evidence" value="ECO:0007669"/>
    <property type="project" value="RHEA"/>
</dbReference>
<sequence>MSMSESNSAPTFTSLGLPKALLDTVTSIGYSTPSPIQTQAIPYLLQGRDLVGQAQTGTGKTAAFALPLLARIQVEKAQPQALILAPTRELAMQVAESLIRYGSQMPKLNVACLYGGAGFREQLQMLKRGSQIIVGTPGRVIDHIRRGSLSLASLATLILDEADEMLRMGFIEDVEWVLEHSPKERQIVLFSATMPDQVRSIAQRHLKNPEEIAIRARTATADTVRQRVWRVSGMPKLEALQRLLEVEPVDGAIIFVRTKAACDELADALQARGHAAAALHGDMAQPQRERVVEQLKSGQLNLLIATDVAARGLDVERISHVFNYDIPFDTEAYIHRIGRTGRAGRTGEAILFVTPREQRLLRGIERATGGRLETLLLPDAATLNAHRIARMQAKVRQVLDNTPELNTRLEPFTRIVDGLLDEGCDARDVAIVFARLFHGDTPFFAHDPKPRPERELGSRRRRSDEEAGERPRRRERARRDENMPMESYRIEVGRSHGVQPSNIVGAIANEAGLASRFIGRVKIHADYSTVDLPKGMPSEVFQALKKVRICGHQTGVTRQEGFAAGAGMRTEGRGRRRSSSAHA</sequence>
<gene>
    <name evidence="10" type="primary">deaD</name>
    <name evidence="10" type="synonym">csdA</name>
    <name evidence="16" type="ORF">SAMN05421831_102285</name>
</gene>
<dbReference type="Proteomes" id="UP000242999">
    <property type="component" value="Unassembled WGS sequence"/>
</dbReference>
<evidence type="ECO:0000256" key="5">
    <source>
        <dbReference type="ARBA" id="ARBA00022806"/>
    </source>
</evidence>
<dbReference type="InterPro" id="IPR000629">
    <property type="entry name" value="RNA-helicase_DEAD-box_CS"/>
</dbReference>
<comment type="function">
    <text evidence="10">DEAD-box RNA helicase involved in various cellular processes at low temperature, including ribosome biogenesis, mRNA degradation and translation initiation.</text>
</comment>
<dbReference type="PROSITE" id="PS00039">
    <property type="entry name" value="DEAD_ATP_HELICASE"/>
    <property type="match status" value="1"/>
</dbReference>
<dbReference type="InterPro" id="IPR027417">
    <property type="entry name" value="P-loop_NTPase"/>
</dbReference>
<comment type="similarity">
    <text evidence="10">Belongs to the DEAD box helicase family. DeaD/CsdA subfamily.</text>
</comment>
<keyword evidence="8 10" id="KW-0346">Stress response</keyword>
<dbReference type="Pfam" id="PF00271">
    <property type="entry name" value="Helicase_C"/>
    <property type="match status" value="1"/>
</dbReference>
<dbReference type="EMBL" id="FNYH01000002">
    <property type="protein sequence ID" value="SEI48228.1"/>
    <property type="molecule type" value="Genomic_DNA"/>
</dbReference>
<dbReference type="GO" id="GO:0003724">
    <property type="term" value="F:RNA helicase activity"/>
    <property type="evidence" value="ECO:0007669"/>
    <property type="project" value="UniProtKB-UniRule"/>
</dbReference>
<dbReference type="InterPro" id="IPR011545">
    <property type="entry name" value="DEAD/DEAH_box_helicase_dom"/>
</dbReference>
<dbReference type="Gene3D" id="3.40.50.300">
    <property type="entry name" value="P-loop containing nucleotide triphosphate hydrolases"/>
    <property type="match status" value="2"/>
</dbReference>